<keyword evidence="2" id="KW-0175">Coiled coil</keyword>
<evidence type="ECO:0000259" key="4">
    <source>
        <dbReference type="PROSITE" id="PS50891"/>
    </source>
</evidence>
<dbReference type="Pfam" id="PF03195">
    <property type="entry name" value="LOB"/>
    <property type="match status" value="2"/>
</dbReference>
<dbReference type="PANTHER" id="PTHR31301">
    <property type="entry name" value="LOB DOMAIN-CONTAINING PROTEIN 4-RELATED"/>
    <property type="match status" value="1"/>
</dbReference>
<evidence type="ECO:0000313" key="6">
    <source>
        <dbReference type="Proteomes" id="UP001153076"/>
    </source>
</evidence>
<name>A0A9Q1K1E1_9CARY</name>
<dbReference type="PROSITE" id="PS50891">
    <property type="entry name" value="LOB"/>
    <property type="match status" value="1"/>
</dbReference>
<accession>A0A9Q1K1E1</accession>
<proteinExistence type="inferred from homology"/>
<dbReference type="EMBL" id="JAKOGI010000419">
    <property type="protein sequence ID" value="KAJ8435371.1"/>
    <property type="molecule type" value="Genomic_DNA"/>
</dbReference>
<evidence type="ECO:0000256" key="3">
    <source>
        <dbReference type="SAM" id="MobiDB-lite"/>
    </source>
</evidence>
<feature type="coiled-coil region" evidence="2">
    <location>
        <begin position="142"/>
        <end position="169"/>
    </location>
</feature>
<feature type="domain" description="LOB" evidence="4">
    <location>
        <begin position="36"/>
        <end position="163"/>
    </location>
</feature>
<dbReference type="InterPro" id="IPR004883">
    <property type="entry name" value="LOB"/>
</dbReference>
<organism evidence="5 6">
    <name type="scientific">Carnegiea gigantea</name>
    <dbReference type="NCBI Taxonomy" id="171969"/>
    <lineage>
        <taxon>Eukaryota</taxon>
        <taxon>Viridiplantae</taxon>
        <taxon>Streptophyta</taxon>
        <taxon>Embryophyta</taxon>
        <taxon>Tracheophyta</taxon>
        <taxon>Spermatophyta</taxon>
        <taxon>Magnoliopsida</taxon>
        <taxon>eudicotyledons</taxon>
        <taxon>Gunneridae</taxon>
        <taxon>Pentapetalae</taxon>
        <taxon>Caryophyllales</taxon>
        <taxon>Cactineae</taxon>
        <taxon>Cactaceae</taxon>
        <taxon>Cactoideae</taxon>
        <taxon>Echinocereeae</taxon>
        <taxon>Carnegiea</taxon>
    </lineage>
</organism>
<comment type="similarity">
    <text evidence="1">Belongs to the LOB domain-containing protein family.</text>
</comment>
<evidence type="ECO:0000313" key="5">
    <source>
        <dbReference type="EMBL" id="KAJ8435371.1"/>
    </source>
</evidence>
<sequence length="229" mass="25166">MDRSDITLTDSHSLSPTSSTSPPPPPLPNSSTVVVSPCAACKILRRRCADKCVLAPYFPPSEPLKFTIAHRVFGASNIIKFLQELEINAIDYHGTCMDYLILFPNKIFQELPESQRADAVSSMVYEANARIRDPVYGCAGAICQLQKQVNELQAQLAKARAEIVNMQCQQANLLLFCVEMAQKSPPKSSTLPKSLSPDHPDCMGDTPASNHGCFTDDNNLGLPWEALWT</sequence>
<reference evidence="5" key="1">
    <citation type="submission" date="2022-04" db="EMBL/GenBank/DDBJ databases">
        <title>Carnegiea gigantea Genome sequencing and assembly v2.</title>
        <authorList>
            <person name="Copetti D."/>
            <person name="Sanderson M.J."/>
            <person name="Burquez A."/>
            <person name="Wojciechowski M.F."/>
        </authorList>
    </citation>
    <scope>NUCLEOTIDE SEQUENCE</scope>
    <source>
        <strain evidence="5">SGP5-SGP5p</strain>
        <tissue evidence="5">Aerial part</tissue>
    </source>
</reference>
<keyword evidence="6" id="KW-1185">Reference proteome</keyword>
<protein>
    <recommendedName>
        <fullName evidence="4">LOB domain-containing protein</fullName>
    </recommendedName>
</protein>
<feature type="compositionally biased region" description="Low complexity" evidence="3">
    <location>
        <begin position="7"/>
        <end position="20"/>
    </location>
</feature>
<feature type="region of interest" description="Disordered" evidence="3">
    <location>
        <begin position="1"/>
        <end position="30"/>
    </location>
</feature>
<dbReference type="AlphaFoldDB" id="A0A9Q1K1E1"/>
<comment type="caution">
    <text evidence="5">The sequence shown here is derived from an EMBL/GenBank/DDBJ whole genome shotgun (WGS) entry which is preliminary data.</text>
</comment>
<gene>
    <name evidence="5" type="ORF">Cgig2_009127</name>
</gene>
<dbReference type="Proteomes" id="UP001153076">
    <property type="component" value="Unassembled WGS sequence"/>
</dbReference>
<evidence type="ECO:0000256" key="2">
    <source>
        <dbReference type="SAM" id="Coils"/>
    </source>
</evidence>
<evidence type="ECO:0000256" key="1">
    <source>
        <dbReference type="ARBA" id="ARBA00005474"/>
    </source>
</evidence>
<dbReference type="PANTHER" id="PTHR31301:SF206">
    <property type="entry name" value="LOB DOMAIN-CONTAINING PROTEIN 1"/>
    <property type="match status" value="1"/>
</dbReference>
<dbReference type="OrthoDB" id="778083at2759"/>